<name>A0A371CXD7_9APHY</name>
<gene>
    <name evidence="1" type="ORF">OH76DRAFT_1031290</name>
</gene>
<dbReference type="EMBL" id="KZ857443">
    <property type="protein sequence ID" value="RDX44954.1"/>
    <property type="molecule type" value="Genomic_DNA"/>
</dbReference>
<evidence type="ECO:0000313" key="2">
    <source>
        <dbReference type="Proteomes" id="UP000256964"/>
    </source>
</evidence>
<proteinExistence type="predicted"/>
<organism evidence="1 2">
    <name type="scientific">Lentinus brumalis</name>
    <dbReference type="NCBI Taxonomy" id="2498619"/>
    <lineage>
        <taxon>Eukaryota</taxon>
        <taxon>Fungi</taxon>
        <taxon>Dikarya</taxon>
        <taxon>Basidiomycota</taxon>
        <taxon>Agaricomycotina</taxon>
        <taxon>Agaricomycetes</taxon>
        <taxon>Polyporales</taxon>
        <taxon>Polyporaceae</taxon>
        <taxon>Lentinus</taxon>
    </lineage>
</organism>
<keyword evidence="2" id="KW-1185">Reference proteome</keyword>
<reference evidence="1 2" key="1">
    <citation type="journal article" date="2018" name="Biotechnol. Biofuels">
        <title>Integrative visual omics of the white-rot fungus Polyporus brumalis exposes the biotechnological potential of its oxidative enzymes for delignifying raw plant biomass.</title>
        <authorList>
            <person name="Miyauchi S."/>
            <person name="Rancon A."/>
            <person name="Drula E."/>
            <person name="Hage H."/>
            <person name="Chaduli D."/>
            <person name="Favel A."/>
            <person name="Grisel S."/>
            <person name="Henrissat B."/>
            <person name="Herpoel-Gimbert I."/>
            <person name="Ruiz-Duenas F.J."/>
            <person name="Chevret D."/>
            <person name="Hainaut M."/>
            <person name="Lin J."/>
            <person name="Wang M."/>
            <person name="Pangilinan J."/>
            <person name="Lipzen A."/>
            <person name="Lesage-Meessen L."/>
            <person name="Navarro D."/>
            <person name="Riley R."/>
            <person name="Grigoriev I.V."/>
            <person name="Zhou S."/>
            <person name="Raouche S."/>
            <person name="Rosso M.N."/>
        </authorList>
    </citation>
    <scope>NUCLEOTIDE SEQUENCE [LARGE SCALE GENOMIC DNA]</scope>
    <source>
        <strain evidence="1 2">BRFM 1820</strain>
    </source>
</reference>
<dbReference type="Proteomes" id="UP000256964">
    <property type="component" value="Unassembled WGS sequence"/>
</dbReference>
<accession>A0A371CXD7</accession>
<sequence length="190" mass="21143">MDATDRLLACPHDREMAVPWPFLANPNDSIETAVQNIGISGWPGLVENFSQSQSTKGLSKAELNLLAVPVVRIQRQAVHPILDENASSILELWLKTVPERHYWLAASIGWNMTGEAGAEQWLQQIFNVLHYYYNQCRGLPGSLGVETKRSMVEEGLTITDITLLMRPGSSTTLGRSGLEVPEASSRHYRD</sequence>
<dbReference type="AlphaFoldDB" id="A0A371CXD7"/>
<evidence type="ECO:0000313" key="1">
    <source>
        <dbReference type="EMBL" id="RDX44954.1"/>
    </source>
</evidence>
<protein>
    <submittedName>
        <fullName evidence="1">Uncharacterized protein</fullName>
    </submittedName>
</protein>